<dbReference type="CDD" id="cd06114">
    <property type="entry name" value="EcCS_like"/>
    <property type="match status" value="1"/>
</dbReference>
<accession>A0A327KH84</accession>
<dbReference type="InterPro" id="IPR036969">
    <property type="entry name" value="Citrate_synthase_sf"/>
</dbReference>
<dbReference type="Gene3D" id="1.10.580.10">
    <property type="entry name" value="Citrate Synthase, domain 1"/>
    <property type="match status" value="1"/>
</dbReference>
<dbReference type="GO" id="GO:0036440">
    <property type="term" value="F:citrate synthase activity"/>
    <property type="evidence" value="ECO:0007669"/>
    <property type="project" value="UniProtKB-EC"/>
</dbReference>
<protein>
    <recommendedName>
        <fullName evidence="6 7">Citrate synthase</fullName>
    </recommendedName>
</protein>
<comment type="pathway">
    <text evidence="1 9">Carbohydrate metabolism; tricarboxylic acid cycle; isocitrate from oxaloacetate: step 1/2.</text>
</comment>
<dbReference type="PIRSF" id="PIRSF001369">
    <property type="entry name" value="Citrate_synth"/>
    <property type="match status" value="1"/>
</dbReference>
<proteinExistence type="inferred from homology"/>
<dbReference type="GO" id="GO:0005737">
    <property type="term" value="C:cytoplasm"/>
    <property type="evidence" value="ECO:0007669"/>
    <property type="project" value="InterPro"/>
</dbReference>
<evidence type="ECO:0000256" key="2">
    <source>
        <dbReference type="ARBA" id="ARBA00010566"/>
    </source>
</evidence>
<dbReference type="NCBIfam" id="NF004126">
    <property type="entry name" value="PRK05614.1"/>
    <property type="match status" value="1"/>
</dbReference>
<evidence type="ECO:0000256" key="1">
    <source>
        <dbReference type="ARBA" id="ARBA00004751"/>
    </source>
</evidence>
<evidence type="ECO:0000256" key="3">
    <source>
        <dbReference type="ARBA" id="ARBA00022532"/>
    </source>
</evidence>
<dbReference type="PRINTS" id="PR00143">
    <property type="entry name" value="CITRTSNTHASE"/>
</dbReference>
<evidence type="ECO:0000313" key="12">
    <source>
        <dbReference type="Proteomes" id="UP000248863"/>
    </source>
</evidence>
<dbReference type="SUPFAM" id="SSF48256">
    <property type="entry name" value="Citrate synthase"/>
    <property type="match status" value="1"/>
</dbReference>
<dbReference type="Proteomes" id="UP000248863">
    <property type="component" value="Unassembled WGS sequence"/>
</dbReference>
<evidence type="ECO:0000256" key="5">
    <source>
        <dbReference type="ARBA" id="ARBA00049288"/>
    </source>
</evidence>
<dbReference type="UniPathway" id="UPA00223">
    <property type="reaction ID" value="UER00717"/>
</dbReference>
<gene>
    <name evidence="11" type="primary">gltA</name>
    <name evidence="11" type="ORF">CH338_15930</name>
</gene>
<feature type="active site" evidence="8">
    <location>
        <position position="368"/>
    </location>
</feature>
<dbReference type="EMBL" id="NPEU01000181">
    <property type="protein sequence ID" value="RAI37496.1"/>
    <property type="molecule type" value="Genomic_DNA"/>
</dbReference>
<keyword evidence="3 9" id="KW-0816">Tricarboxylic acid cycle</keyword>
<evidence type="ECO:0000313" key="11">
    <source>
        <dbReference type="EMBL" id="RAI37496.1"/>
    </source>
</evidence>
<dbReference type="OrthoDB" id="9800864at2"/>
<dbReference type="InterPro" id="IPR010953">
    <property type="entry name" value="Citrate_synthase_typ-I"/>
</dbReference>
<reference evidence="11 12" key="1">
    <citation type="submission" date="2017-07" db="EMBL/GenBank/DDBJ databases">
        <title>Draft Genome Sequences of Select Purple Nonsulfur Bacteria.</title>
        <authorList>
            <person name="Lasarre B."/>
            <person name="Mckinlay J.B."/>
        </authorList>
    </citation>
    <scope>NUCLEOTIDE SEQUENCE [LARGE SCALE GENOMIC DNA]</scope>
    <source>
        <strain evidence="11 12">DSM 11907</strain>
    </source>
</reference>
<name>A0A327KH84_9BRAD</name>
<comment type="catalytic activity">
    <reaction evidence="5 9">
        <text>oxaloacetate + acetyl-CoA + H2O = citrate + CoA + H(+)</text>
        <dbReference type="Rhea" id="RHEA:16845"/>
        <dbReference type="ChEBI" id="CHEBI:15377"/>
        <dbReference type="ChEBI" id="CHEBI:15378"/>
        <dbReference type="ChEBI" id="CHEBI:16452"/>
        <dbReference type="ChEBI" id="CHEBI:16947"/>
        <dbReference type="ChEBI" id="CHEBI:57287"/>
        <dbReference type="ChEBI" id="CHEBI:57288"/>
        <dbReference type="EC" id="2.3.3.16"/>
    </reaction>
</comment>
<evidence type="ECO:0000256" key="4">
    <source>
        <dbReference type="ARBA" id="ARBA00022679"/>
    </source>
</evidence>
<evidence type="ECO:0000256" key="10">
    <source>
        <dbReference type="RuleBase" id="RU003406"/>
    </source>
</evidence>
<dbReference type="PROSITE" id="PS00480">
    <property type="entry name" value="CITRATE_SYNTHASE"/>
    <property type="match status" value="1"/>
</dbReference>
<dbReference type="Pfam" id="PF00285">
    <property type="entry name" value="Citrate_synt"/>
    <property type="match status" value="1"/>
</dbReference>
<dbReference type="Gene3D" id="1.10.230.10">
    <property type="entry name" value="Cytochrome P450-Terp, domain 2"/>
    <property type="match status" value="1"/>
</dbReference>
<dbReference type="InterPro" id="IPR016143">
    <property type="entry name" value="Citrate_synth-like_sm_a-sub"/>
</dbReference>
<dbReference type="InterPro" id="IPR019810">
    <property type="entry name" value="Citrate_synthase_AS"/>
</dbReference>
<evidence type="ECO:0000256" key="8">
    <source>
        <dbReference type="PIRSR" id="PIRSR001369-1"/>
    </source>
</evidence>
<comment type="caution">
    <text evidence="11">The sequence shown here is derived from an EMBL/GenBank/DDBJ whole genome shotgun (WGS) entry which is preliminary data.</text>
</comment>
<sequence length="434" mass="48041">MAADQGAHAQTGTLEIDGKTYKLPVRHGTAGPEVVDIGKLYGQAGLFTYDPGFTSTAACESKITYVDGEAGRLLYRGYAVEDLIARGDFLETCYLLLYGELPTVKQKHDFDDKVTRHTMVHEQMVRFYQGFRRDSHPMAVMVGSVGAMSAFYHDSTDIADPHQRMLACIRMIAKMPTIAAMAHKYTTGQPFVYPKNDLSYAGNFLRMCFSVPFEEYRVNEVLARAMDKIFILHADNEQGASTSTVRLAGSSGANPFACIAAGVACLWGPAHGGANEAALKMLAAIGKPERIPEFIARAKDPDDPFRLLGFGHRVYKSYDPRAALMREICREVLAETGGDPLFEVALELERAAMADEYFVEKKLFPNLDYYSGLTLRAMGFPPAMFTAVFSLARTAGWIAQWMEMIADPSQKIGRPRQLYTGATRREYVPVAKRG</sequence>
<comment type="similarity">
    <text evidence="2 7 10">Belongs to the citrate synthase family.</text>
</comment>
<feature type="active site" evidence="8">
    <location>
        <position position="312"/>
    </location>
</feature>
<dbReference type="AlphaFoldDB" id="A0A327KH84"/>
<dbReference type="PANTHER" id="PTHR42871">
    <property type="entry name" value="CITRATE SYNTHASE"/>
    <property type="match status" value="1"/>
</dbReference>
<dbReference type="InterPro" id="IPR024176">
    <property type="entry name" value="Citrate_synthase_bac-typ"/>
</dbReference>
<evidence type="ECO:0000256" key="7">
    <source>
        <dbReference type="PIRNR" id="PIRNR001369"/>
    </source>
</evidence>
<evidence type="ECO:0000256" key="9">
    <source>
        <dbReference type="RuleBase" id="RU003370"/>
    </source>
</evidence>
<keyword evidence="4 7" id="KW-0808">Transferase</keyword>
<keyword evidence="12" id="KW-1185">Reference proteome</keyword>
<dbReference type="PANTHER" id="PTHR42871:SF1">
    <property type="entry name" value="CITRATE SYNTHASE"/>
    <property type="match status" value="1"/>
</dbReference>
<evidence type="ECO:0000256" key="6">
    <source>
        <dbReference type="NCBIfam" id="TIGR01798"/>
    </source>
</evidence>
<organism evidence="11 12">
    <name type="scientific">Rhodoplanes elegans</name>
    <dbReference type="NCBI Taxonomy" id="29408"/>
    <lineage>
        <taxon>Bacteria</taxon>
        <taxon>Pseudomonadati</taxon>
        <taxon>Pseudomonadota</taxon>
        <taxon>Alphaproteobacteria</taxon>
        <taxon>Hyphomicrobiales</taxon>
        <taxon>Nitrobacteraceae</taxon>
        <taxon>Rhodoplanes</taxon>
    </lineage>
</organism>
<dbReference type="FunFam" id="1.10.230.10:FF:000002">
    <property type="entry name" value="Citrate synthase"/>
    <property type="match status" value="1"/>
</dbReference>
<dbReference type="GO" id="GO:0006099">
    <property type="term" value="P:tricarboxylic acid cycle"/>
    <property type="evidence" value="ECO:0007669"/>
    <property type="project" value="UniProtKB-UniRule"/>
</dbReference>
<dbReference type="InterPro" id="IPR016142">
    <property type="entry name" value="Citrate_synth-like_lrg_a-sub"/>
</dbReference>
<dbReference type="InterPro" id="IPR002020">
    <property type="entry name" value="Citrate_synthase"/>
</dbReference>
<dbReference type="RefSeq" id="WP_111358131.1">
    <property type="nucleotide sequence ID" value="NZ_NHSK01000030.1"/>
</dbReference>
<dbReference type="Gene3D" id="2.20.28.60">
    <property type="match status" value="1"/>
</dbReference>
<dbReference type="NCBIfam" id="TIGR01798">
    <property type="entry name" value="cit_synth_I"/>
    <property type="match status" value="1"/>
</dbReference>